<protein>
    <submittedName>
        <fullName evidence="1">DUF3078 domain-containing protein</fullName>
    </submittedName>
</protein>
<evidence type="ECO:0000313" key="1">
    <source>
        <dbReference type="EMBL" id="QGY42391.1"/>
    </source>
</evidence>
<reference evidence="1 2" key="1">
    <citation type="submission" date="2019-11" db="EMBL/GenBank/DDBJ databases">
        <authorList>
            <person name="Zheng R.K."/>
            <person name="Sun C.M."/>
        </authorList>
    </citation>
    <scope>NUCLEOTIDE SEQUENCE [LARGE SCALE GENOMIC DNA]</scope>
    <source>
        <strain evidence="1 2">WC007</strain>
    </source>
</reference>
<gene>
    <name evidence="1" type="ORF">GM418_01590</name>
</gene>
<evidence type="ECO:0000313" key="2">
    <source>
        <dbReference type="Proteomes" id="UP000428260"/>
    </source>
</evidence>
<dbReference type="AlphaFoldDB" id="A0A6I6JJE7"/>
<dbReference type="RefSeq" id="WP_158862500.1">
    <property type="nucleotide sequence ID" value="NZ_CP046401.1"/>
</dbReference>
<organism evidence="1 2">
    <name type="scientific">Maribellus comscasis</name>
    <dbReference type="NCBI Taxonomy" id="2681766"/>
    <lineage>
        <taxon>Bacteria</taxon>
        <taxon>Pseudomonadati</taxon>
        <taxon>Bacteroidota</taxon>
        <taxon>Bacteroidia</taxon>
        <taxon>Marinilabiliales</taxon>
        <taxon>Prolixibacteraceae</taxon>
        <taxon>Maribellus</taxon>
    </lineage>
</organism>
<dbReference type="Proteomes" id="UP000428260">
    <property type="component" value="Chromosome"/>
</dbReference>
<dbReference type="InterPro" id="IPR021428">
    <property type="entry name" value="DUF3078"/>
</dbReference>
<sequence>MRSEKIKVISLVIFLLYFIPVSVAQKSLSDKDAELLNDGINILKKYFVEKGYWQTSNPNLEKDVKGLIHFVEDEPIDSVLFSIDTLTYDSSARFVFRLPEYVHDSLSVPGYYPHNKVDQHLEMFGIKLQSEFQNREIKLTPERLARINKEVKYVPPGEGMKLFNDSVYKMPDDLVIPEVIPDSMLENEANFNRLMALDSIRVAYVEQKRLEYNDSILTQYRDSVLNRYRQELFEAEYNRGKEKFVDSIELNNYAVLKNYNDSVMQAVNDSIFTVIKVLARYADYIDTSRIEIQNLYNEPYQINLSNLDKYYQRIWLKNEQNDSLRLLVKNLDKRTLQLTIDDGVTFSRFKPKETKDFDFSSLNRHSTGLTGVGKQYEVQTPWTLTGDGTIGFTQTYLNNWKKGGQSALSLLIVLKGAANYSRADGKVKWENSAEIRNGWLRPGGDESELQKNDDKFELTSRFGISAFKKWYYSAEFNYETQFFRGYKYPTSDYPDPISAFMAPAKTFLKLGLDYKPNKEFSLFLSPLTVKNVYVRDTSLIDQTKYSIDEDRKSFWEPGLNADVTFKKEITKDITYETKYKMFINYQQPFQKFDVNWENLVKMKLNDYINMRVMIHMIYDDDVLFPIYDENDEKIGEEPRLQLKQFISVGFSYAINHKVLRTKRVK</sequence>
<dbReference type="KEGG" id="mcos:GM418_01590"/>
<accession>A0A6I6JJE7</accession>
<name>A0A6I6JJE7_9BACT</name>
<dbReference type="Pfam" id="PF11276">
    <property type="entry name" value="DUF3078"/>
    <property type="match status" value="1"/>
</dbReference>
<keyword evidence="2" id="KW-1185">Reference proteome</keyword>
<dbReference type="EMBL" id="CP046401">
    <property type="protein sequence ID" value="QGY42391.1"/>
    <property type="molecule type" value="Genomic_DNA"/>
</dbReference>
<proteinExistence type="predicted"/>